<evidence type="ECO:0000313" key="12">
    <source>
        <dbReference type="Proteomes" id="UP000278398"/>
    </source>
</evidence>
<feature type="domain" description="Guanylate kinase-like" evidence="10">
    <location>
        <begin position="1"/>
        <end position="178"/>
    </location>
</feature>
<dbReference type="EC" id="2.7.4.8" evidence="2 9"/>
<comment type="caution">
    <text evidence="11">The sequence shown here is derived from an EMBL/GenBank/DDBJ whole genome shotgun (WGS) entry which is preliminary data.</text>
</comment>
<evidence type="ECO:0000256" key="4">
    <source>
        <dbReference type="ARBA" id="ARBA00022679"/>
    </source>
</evidence>
<dbReference type="PROSITE" id="PS00856">
    <property type="entry name" value="GUANYLATE_KINASE_1"/>
    <property type="match status" value="1"/>
</dbReference>
<dbReference type="NCBIfam" id="TIGR03263">
    <property type="entry name" value="guanyl_kin"/>
    <property type="match status" value="1"/>
</dbReference>
<dbReference type="GO" id="GO:0005829">
    <property type="term" value="C:cytosol"/>
    <property type="evidence" value="ECO:0007669"/>
    <property type="project" value="TreeGrafter"/>
</dbReference>
<dbReference type="SUPFAM" id="SSF52540">
    <property type="entry name" value="P-loop containing nucleoside triphosphate hydrolases"/>
    <property type="match status" value="1"/>
</dbReference>
<dbReference type="InterPro" id="IPR027417">
    <property type="entry name" value="P-loop_NTPase"/>
</dbReference>
<evidence type="ECO:0000256" key="9">
    <source>
        <dbReference type="HAMAP-Rule" id="MF_00328"/>
    </source>
</evidence>
<evidence type="ECO:0000256" key="1">
    <source>
        <dbReference type="ARBA" id="ARBA00005790"/>
    </source>
</evidence>
<organism evidence="11 12">
    <name type="scientific">Aquibium carbonis</name>
    <dbReference type="NCBI Taxonomy" id="2495581"/>
    <lineage>
        <taxon>Bacteria</taxon>
        <taxon>Pseudomonadati</taxon>
        <taxon>Pseudomonadota</taxon>
        <taxon>Alphaproteobacteria</taxon>
        <taxon>Hyphomicrobiales</taxon>
        <taxon>Phyllobacteriaceae</taxon>
        <taxon>Aquibium</taxon>
    </lineage>
</organism>
<protein>
    <recommendedName>
        <fullName evidence="3 9">Guanylate kinase</fullName>
        <ecNumber evidence="2 9">2.7.4.8</ecNumber>
    </recommendedName>
    <alternativeName>
        <fullName evidence="8 9">GMP kinase</fullName>
    </alternativeName>
</protein>
<evidence type="ECO:0000256" key="3">
    <source>
        <dbReference type="ARBA" id="ARBA00016296"/>
    </source>
</evidence>
<dbReference type="SMART" id="SM00072">
    <property type="entry name" value="GuKc"/>
    <property type="match status" value="1"/>
</dbReference>
<dbReference type="Pfam" id="PF00625">
    <property type="entry name" value="Guanylate_kin"/>
    <property type="match status" value="1"/>
</dbReference>
<evidence type="ECO:0000313" key="11">
    <source>
        <dbReference type="EMBL" id="RST85926.1"/>
    </source>
</evidence>
<dbReference type="PANTHER" id="PTHR23117">
    <property type="entry name" value="GUANYLATE KINASE-RELATED"/>
    <property type="match status" value="1"/>
</dbReference>
<dbReference type="AlphaFoldDB" id="A0A3S0A082"/>
<dbReference type="PANTHER" id="PTHR23117:SF13">
    <property type="entry name" value="GUANYLATE KINASE"/>
    <property type="match status" value="1"/>
</dbReference>
<sequence length="203" mass="23740">MLVLSSPSGAGKSTIARNLLENDKGFELSVSVTTRPRRSSEIDGVHYHFRSRREFDNLRANDELLEWAEVHGNFYATPREPAERAMNEGRDMLFDIDWQGAEQLREKMQGDIVSVFILPPSMRELKVRLQRRAEDDAETISRRLANARNEIEHWRDYDYVVINRDLDRAYQQVLSIVAAERLRRDRSLGLFDYVTRLLDEQVD</sequence>
<accession>A0A3S0A082</accession>
<keyword evidence="7 9" id="KW-0067">ATP-binding</keyword>
<dbReference type="EMBL" id="RWKW01000046">
    <property type="protein sequence ID" value="RST85926.1"/>
    <property type="molecule type" value="Genomic_DNA"/>
</dbReference>
<proteinExistence type="inferred from homology"/>
<dbReference type="FunFam" id="3.30.63.10:FF:000002">
    <property type="entry name" value="Guanylate kinase 1"/>
    <property type="match status" value="1"/>
</dbReference>
<keyword evidence="4 9" id="KW-0808">Transferase</keyword>
<gene>
    <name evidence="9" type="primary">gmk</name>
    <name evidence="11" type="ORF">EJC49_13300</name>
</gene>
<dbReference type="CDD" id="cd00071">
    <property type="entry name" value="GMPK"/>
    <property type="match status" value="1"/>
</dbReference>
<comment type="function">
    <text evidence="9">Essential for recycling GMP and indirectly, cGMP.</text>
</comment>
<feature type="binding site" evidence="9">
    <location>
        <begin position="6"/>
        <end position="13"/>
    </location>
    <ligand>
        <name>ATP</name>
        <dbReference type="ChEBI" id="CHEBI:30616"/>
    </ligand>
</feature>
<comment type="catalytic activity">
    <reaction evidence="9">
        <text>GMP + ATP = GDP + ADP</text>
        <dbReference type="Rhea" id="RHEA:20780"/>
        <dbReference type="ChEBI" id="CHEBI:30616"/>
        <dbReference type="ChEBI" id="CHEBI:58115"/>
        <dbReference type="ChEBI" id="CHEBI:58189"/>
        <dbReference type="ChEBI" id="CHEBI:456216"/>
        <dbReference type="EC" id="2.7.4.8"/>
    </reaction>
</comment>
<keyword evidence="5 9" id="KW-0547">Nucleotide-binding</keyword>
<reference evidence="11 12" key="1">
    <citation type="submission" date="2018-12" db="EMBL/GenBank/DDBJ databases">
        <title>Mesorhizobium carbonis sp. nov., isolated from coal mine water.</title>
        <authorList>
            <person name="Xin W."/>
            <person name="Xu Z."/>
            <person name="Xiang F."/>
            <person name="Zhang J."/>
            <person name="Xi L."/>
            <person name="Liu J."/>
        </authorList>
    </citation>
    <scope>NUCLEOTIDE SEQUENCE [LARGE SCALE GENOMIC DNA]</scope>
    <source>
        <strain evidence="11 12">B2.3</strain>
    </source>
</reference>
<evidence type="ECO:0000256" key="5">
    <source>
        <dbReference type="ARBA" id="ARBA00022741"/>
    </source>
</evidence>
<dbReference type="PROSITE" id="PS50052">
    <property type="entry name" value="GUANYLATE_KINASE_2"/>
    <property type="match status" value="1"/>
</dbReference>
<comment type="similarity">
    <text evidence="1 9">Belongs to the guanylate kinase family.</text>
</comment>
<evidence type="ECO:0000256" key="8">
    <source>
        <dbReference type="ARBA" id="ARBA00030128"/>
    </source>
</evidence>
<comment type="subcellular location">
    <subcellularLocation>
        <location evidence="9">Cytoplasm</location>
    </subcellularLocation>
</comment>
<dbReference type="Proteomes" id="UP000278398">
    <property type="component" value="Unassembled WGS sequence"/>
</dbReference>
<dbReference type="GO" id="GO:0005524">
    <property type="term" value="F:ATP binding"/>
    <property type="evidence" value="ECO:0007669"/>
    <property type="project" value="UniProtKB-UniRule"/>
</dbReference>
<dbReference type="Gene3D" id="3.30.63.10">
    <property type="entry name" value="Guanylate Kinase phosphate binding domain"/>
    <property type="match status" value="1"/>
</dbReference>
<dbReference type="InterPro" id="IPR008145">
    <property type="entry name" value="GK/Ca_channel_bsu"/>
</dbReference>
<evidence type="ECO:0000256" key="2">
    <source>
        <dbReference type="ARBA" id="ARBA00012961"/>
    </source>
</evidence>
<keyword evidence="9" id="KW-0963">Cytoplasm</keyword>
<keyword evidence="6 9" id="KW-0418">Kinase</keyword>
<dbReference type="OrthoDB" id="9808150at2"/>
<evidence type="ECO:0000256" key="7">
    <source>
        <dbReference type="ARBA" id="ARBA00022840"/>
    </source>
</evidence>
<dbReference type="GO" id="GO:0004385">
    <property type="term" value="F:GMP kinase activity"/>
    <property type="evidence" value="ECO:0007669"/>
    <property type="project" value="UniProtKB-UniRule"/>
</dbReference>
<dbReference type="InterPro" id="IPR008144">
    <property type="entry name" value="Guanylate_kin-like_dom"/>
</dbReference>
<dbReference type="Gene3D" id="3.40.50.300">
    <property type="entry name" value="P-loop containing nucleotide triphosphate hydrolases"/>
    <property type="match status" value="1"/>
</dbReference>
<dbReference type="HAMAP" id="MF_00328">
    <property type="entry name" value="Guanylate_kinase"/>
    <property type="match status" value="1"/>
</dbReference>
<keyword evidence="12" id="KW-1185">Reference proteome</keyword>
<dbReference type="InterPro" id="IPR017665">
    <property type="entry name" value="Guanylate_kinase"/>
</dbReference>
<dbReference type="InterPro" id="IPR020590">
    <property type="entry name" value="Guanylate_kinase_CS"/>
</dbReference>
<evidence type="ECO:0000259" key="10">
    <source>
        <dbReference type="PROSITE" id="PS50052"/>
    </source>
</evidence>
<name>A0A3S0A082_9HYPH</name>
<evidence type="ECO:0000256" key="6">
    <source>
        <dbReference type="ARBA" id="ARBA00022777"/>
    </source>
</evidence>